<dbReference type="OrthoDB" id="411785at2759"/>
<dbReference type="PaxDb" id="55529-EKX53055"/>
<gene>
    <name evidence="2" type="ORF">GUITHDRAFT_101500</name>
</gene>
<dbReference type="AlphaFoldDB" id="L1JXW5"/>
<feature type="compositionally biased region" description="Basic and acidic residues" evidence="1">
    <location>
        <begin position="26"/>
        <end position="35"/>
    </location>
</feature>
<feature type="region of interest" description="Disordered" evidence="1">
    <location>
        <begin position="11"/>
        <end position="47"/>
    </location>
</feature>
<dbReference type="GeneID" id="17309637"/>
<dbReference type="KEGG" id="gtt:GUITHDRAFT_101500"/>
<dbReference type="InterPro" id="IPR029063">
    <property type="entry name" value="SAM-dependent_MTases_sf"/>
</dbReference>
<dbReference type="CDD" id="cd02440">
    <property type="entry name" value="AdoMet_MTases"/>
    <property type="match status" value="1"/>
</dbReference>
<dbReference type="EMBL" id="JH992971">
    <property type="protein sequence ID" value="EKX53055.1"/>
    <property type="molecule type" value="Genomic_DNA"/>
</dbReference>
<dbReference type="Gene3D" id="3.40.50.150">
    <property type="entry name" value="Vaccinia Virus protein VP39"/>
    <property type="match status" value="1"/>
</dbReference>
<sequence>MFDCTGDFDMTIMDQGKGKKHRNREKRSNVEDQARKQKKKRNRDVREENSIVGFHGSVVEIDSENQDAPIMVSDEVGEDGARVRRLRFFTLDQTSHELVSDHIQTEMALTAEGTPDPTRLMLQYHRVMYDAMCRLPTVVKKVCVLGHGAGALSSFLSTLLRFEICAVDSNPAVLRLGRKHFNDRVTAQHDDGSSFLRRSVGSFDVVLVDLNAPSNEALDAPPREFCTHDFVDLVARVTGNLIMNVLGGSEQARSDVKAAYSRKFSTRWVHPDGCNNYILVATQQTT</sequence>
<evidence type="ECO:0000313" key="3">
    <source>
        <dbReference type="EnsemblProtists" id="EKX53055"/>
    </source>
</evidence>
<reference evidence="4" key="2">
    <citation type="submission" date="2012-11" db="EMBL/GenBank/DDBJ databases">
        <authorList>
            <person name="Kuo A."/>
            <person name="Curtis B.A."/>
            <person name="Tanifuji G."/>
            <person name="Burki F."/>
            <person name="Gruber A."/>
            <person name="Irimia M."/>
            <person name="Maruyama S."/>
            <person name="Arias M.C."/>
            <person name="Ball S.G."/>
            <person name="Gile G.H."/>
            <person name="Hirakawa Y."/>
            <person name="Hopkins J.F."/>
            <person name="Rensing S.A."/>
            <person name="Schmutz J."/>
            <person name="Symeonidi A."/>
            <person name="Elias M."/>
            <person name="Eveleigh R.J."/>
            <person name="Herman E.K."/>
            <person name="Klute M.J."/>
            <person name="Nakayama T."/>
            <person name="Obornik M."/>
            <person name="Reyes-Prieto A."/>
            <person name="Armbrust E.V."/>
            <person name="Aves S.J."/>
            <person name="Beiko R.G."/>
            <person name="Coutinho P."/>
            <person name="Dacks J.B."/>
            <person name="Durnford D.G."/>
            <person name="Fast N.M."/>
            <person name="Green B.R."/>
            <person name="Grisdale C."/>
            <person name="Hempe F."/>
            <person name="Henrissat B."/>
            <person name="Hoppner M.P."/>
            <person name="Ishida K.-I."/>
            <person name="Kim E."/>
            <person name="Koreny L."/>
            <person name="Kroth P.G."/>
            <person name="Liu Y."/>
            <person name="Malik S.-B."/>
            <person name="Maier U.G."/>
            <person name="McRose D."/>
            <person name="Mock T."/>
            <person name="Neilson J.A."/>
            <person name="Onodera N.T."/>
            <person name="Poole A.M."/>
            <person name="Pritham E.J."/>
            <person name="Richards T.A."/>
            <person name="Rocap G."/>
            <person name="Roy S.W."/>
            <person name="Sarai C."/>
            <person name="Schaack S."/>
            <person name="Shirato S."/>
            <person name="Slamovits C.H."/>
            <person name="Spencer D.F."/>
            <person name="Suzuki S."/>
            <person name="Worden A.Z."/>
            <person name="Zauner S."/>
            <person name="Barry K."/>
            <person name="Bell C."/>
            <person name="Bharti A.K."/>
            <person name="Crow J.A."/>
            <person name="Grimwood J."/>
            <person name="Kramer R."/>
            <person name="Lindquist E."/>
            <person name="Lucas S."/>
            <person name="Salamov A."/>
            <person name="McFadden G.I."/>
            <person name="Lane C.E."/>
            <person name="Keeling P.J."/>
            <person name="Gray M.W."/>
            <person name="Grigoriev I.V."/>
            <person name="Archibald J.M."/>
        </authorList>
    </citation>
    <scope>NUCLEOTIDE SEQUENCE</scope>
    <source>
        <strain evidence="4">CCMP2712</strain>
    </source>
</reference>
<dbReference type="HOGENOM" id="CLU_974707_0_0_1"/>
<protein>
    <recommendedName>
        <fullName evidence="5">PABS domain-containing protein</fullName>
    </recommendedName>
</protein>
<name>L1JXW5_GUITC</name>
<dbReference type="EnsemblProtists" id="EKX53055">
    <property type="protein sequence ID" value="EKX53055"/>
    <property type="gene ID" value="GUITHDRAFT_101500"/>
</dbReference>
<dbReference type="Proteomes" id="UP000011087">
    <property type="component" value="Unassembled WGS sequence"/>
</dbReference>
<organism evidence="2">
    <name type="scientific">Guillardia theta (strain CCMP2712)</name>
    <name type="common">Cryptophyte</name>
    <dbReference type="NCBI Taxonomy" id="905079"/>
    <lineage>
        <taxon>Eukaryota</taxon>
        <taxon>Cryptophyceae</taxon>
        <taxon>Pyrenomonadales</taxon>
        <taxon>Geminigeraceae</taxon>
        <taxon>Guillardia</taxon>
    </lineage>
</organism>
<proteinExistence type="predicted"/>
<evidence type="ECO:0008006" key="5">
    <source>
        <dbReference type="Google" id="ProtNLM"/>
    </source>
</evidence>
<dbReference type="SUPFAM" id="SSF53335">
    <property type="entry name" value="S-adenosyl-L-methionine-dependent methyltransferases"/>
    <property type="match status" value="1"/>
</dbReference>
<reference evidence="3" key="3">
    <citation type="submission" date="2016-03" db="UniProtKB">
        <authorList>
            <consortium name="EnsemblProtists"/>
        </authorList>
    </citation>
    <scope>IDENTIFICATION</scope>
</reference>
<dbReference type="RefSeq" id="XP_005840035.1">
    <property type="nucleotide sequence ID" value="XM_005839978.1"/>
</dbReference>
<keyword evidence="4" id="KW-1185">Reference proteome</keyword>
<dbReference type="eggNOG" id="KOG2352">
    <property type="taxonomic scope" value="Eukaryota"/>
</dbReference>
<accession>L1JXW5</accession>
<reference evidence="2 4" key="1">
    <citation type="journal article" date="2012" name="Nature">
        <title>Algal genomes reveal evolutionary mosaicism and the fate of nucleomorphs.</title>
        <authorList>
            <consortium name="DOE Joint Genome Institute"/>
            <person name="Curtis B.A."/>
            <person name="Tanifuji G."/>
            <person name="Burki F."/>
            <person name="Gruber A."/>
            <person name="Irimia M."/>
            <person name="Maruyama S."/>
            <person name="Arias M.C."/>
            <person name="Ball S.G."/>
            <person name="Gile G.H."/>
            <person name="Hirakawa Y."/>
            <person name="Hopkins J.F."/>
            <person name="Kuo A."/>
            <person name="Rensing S.A."/>
            <person name="Schmutz J."/>
            <person name="Symeonidi A."/>
            <person name="Elias M."/>
            <person name="Eveleigh R.J."/>
            <person name="Herman E.K."/>
            <person name="Klute M.J."/>
            <person name="Nakayama T."/>
            <person name="Obornik M."/>
            <person name="Reyes-Prieto A."/>
            <person name="Armbrust E.V."/>
            <person name="Aves S.J."/>
            <person name="Beiko R.G."/>
            <person name="Coutinho P."/>
            <person name="Dacks J.B."/>
            <person name="Durnford D.G."/>
            <person name="Fast N.M."/>
            <person name="Green B.R."/>
            <person name="Grisdale C.J."/>
            <person name="Hempel F."/>
            <person name="Henrissat B."/>
            <person name="Hoppner M.P."/>
            <person name="Ishida K."/>
            <person name="Kim E."/>
            <person name="Koreny L."/>
            <person name="Kroth P.G."/>
            <person name="Liu Y."/>
            <person name="Malik S.B."/>
            <person name="Maier U.G."/>
            <person name="McRose D."/>
            <person name="Mock T."/>
            <person name="Neilson J.A."/>
            <person name="Onodera N.T."/>
            <person name="Poole A.M."/>
            <person name="Pritham E.J."/>
            <person name="Richards T.A."/>
            <person name="Rocap G."/>
            <person name="Roy S.W."/>
            <person name="Sarai C."/>
            <person name="Schaack S."/>
            <person name="Shirato S."/>
            <person name="Slamovits C.H."/>
            <person name="Spencer D.F."/>
            <person name="Suzuki S."/>
            <person name="Worden A.Z."/>
            <person name="Zauner S."/>
            <person name="Barry K."/>
            <person name="Bell C."/>
            <person name="Bharti A.K."/>
            <person name="Crow J.A."/>
            <person name="Grimwood J."/>
            <person name="Kramer R."/>
            <person name="Lindquist E."/>
            <person name="Lucas S."/>
            <person name="Salamov A."/>
            <person name="McFadden G.I."/>
            <person name="Lane C.E."/>
            <person name="Keeling P.J."/>
            <person name="Gray M.W."/>
            <person name="Grigoriev I.V."/>
            <person name="Archibald J.M."/>
        </authorList>
    </citation>
    <scope>NUCLEOTIDE SEQUENCE</scope>
    <source>
        <strain evidence="2 4">CCMP2712</strain>
    </source>
</reference>
<evidence type="ECO:0000313" key="4">
    <source>
        <dbReference type="Proteomes" id="UP000011087"/>
    </source>
</evidence>
<evidence type="ECO:0000313" key="2">
    <source>
        <dbReference type="EMBL" id="EKX53055.1"/>
    </source>
</evidence>
<evidence type="ECO:0000256" key="1">
    <source>
        <dbReference type="SAM" id="MobiDB-lite"/>
    </source>
</evidence>